<proteinExistence type="inferred from homology"/>
<evidence type="ECO:0000313" key="4">
    <source>
        <dbReference type="Proteomes" id="UP000298493"/>
    </source>
</evidence>
<dbReference type="OrthoDB" id="1669814at2759"/>
<comment type="caution">
    <text evidence="3">The sequence shown here is derived from an EMBL/GenBank/DDBJ whole genome shotgun (WGS) entry which is preliminary data.</text>
</comment>
<evidence type="ECO:0000313" key="3">
    <source>
        <dbReference type="EMBL" id="TID27240.1"/>
    </source>
</evidence>
<dbReference type="InterPro" id="IPR036291">
    <property type="entry name" value="NAD(P)-bd_dom_sf"/>
</dbReference>
<reference evidence="3 4" key="1">
    <citation type="submission" date="2019-04" db="EMBL/GenBank/DDBJ databases">
        <title>High contiguity whole genome sequence and gene annotation resource for two Venturia nashicola isolates.</title>
        <authorList>
            <person name="Prokchorchik M."/>
            <person name="Won K."/>
            <person name="Lee Y."/>
            <person name="Choi E.D."/>
            <person name="Segonzac C."/>
            <person name="Sohn K.H."/>
        </authorList>
    </citation>
    <scope>NUCLEOTIDE SEQUENCE [LARGE SCALE GENOMIC DNA]</scope>
    <source>
        <strain evidence="3 4">PRI2</strain>
    </source>
</reference>
<dbReference type="PRINTS" id="PR00081">
    <property type="entry name" value="GDHRDH"/>
</dbReference>
<keyword evidence="4" id="KW-1185">Reference proteome</keyword>
<gene>
    <name evidence="3" type="ORF">E6O75_ATG00007</name>
</gene>
<comment type="similarity">
    <text evidence="1">Belongs to the short-chain dehydrogenases/reductases (SDR) family.</text>
</comment>
<accession>A0A4Z1PV01</accession>
<protein>
    <submittedName>
        <fullName evidence="3">Putative dichloro-cyclohexadiene-diol dehydrogenase protein</fullName>
    </submittedName>
</protein>
<sequence length="354" mass="38811">MYCVDRTWREIGKHSDMGASIPKPAVRTKTSAGNPSFASYLHHASTCDELEFILASGKQSQVGTKFVDKKGREPFPLVNAVSRRPDRKCSGTRVTRPFISTVAFQWSSRMERRLKIIAVTGASRGTGLALSRYLLARGAKVSMAATSAENLAKAIQSFENDFPETKDRDCVLTIWGPLDGAAIVVAARMNEHIWPIETLPVSELEEMPSVNVVGTFNCLQNQMKHMKHGGSIVNCGTQQVKYASGNMSAYVASKNAVRGLSQCAAFEGGAKGIRVNLLCPGCIDTDMIKQPLILPSGETWTMTENDNLTSIIKRYAKPEEIAATIAFLLGDESKYVTKQEWYVDGGWMEANYVA</sequence>
<dbReference type="PANTHER" id="PTHR24321:SF8">
    <property type="entry name" value="ESTRADIOL 17-BETA-DEHYDROGENASE 8-RELATED"/>
    <property type="match status" value="1"/>
</dbReference>
<evidence type="ECO:0000256" key="2">
    <source>
        <dbReference type="ARBA" id="ARBA00023002"/>
    </source>
</evidence>
<dbReference type="GO" id="GO:0016491">
    <property type="term" value="F:oxidoreductase activity"/>
    <property type="evidence" value="ECO:0007669"/>
    <property type="project" value="UniProtKB-KW"/>
</dbReference>
<keyword evidence="2" id="KW-0560">Oxidoreductase</keyword>
<dbReference type="Gene3D" id="3.40.50.720">
    <property type="entry name" value="NAD(P)-binding Rossmann-like Domain"/>
    <property type="match status" value="1"/>
</dbReference>
<evidence type="ECO:0000256" key="1">
    <source>
        <dbReference type="ARBA" id="ARBA00006484"/>
    </source>
</evidence>
<dbReference type="PANTHER" id="PTHR24321">
    <property type="entry name" value="DEHYDROGENASES, SHORT CHAIN"/>
    <property type="match status" value="1"/>
</dbReference>
<dbReference type="AlphaFoldDB" id="A0A4Z1PV01"/>
<dbReference type="SUPFAM" id="SSF51735">
    <property type="entry name" value="NAD(P)-binding Rossmann-fold domains"/>
    <property type="match status" value="1"/>
</dbReference>
<dbReference type="EMBL" id="SNSC02000001">
    <property type="protein sequence ID" value="TID27240.1"/>
    <property type="molecule type" value="Genomic_DNA"/>
</dbReference>
<name>A0A4Z1PV01_9PEZI</name>
<dbReference type="Proteomes" id="UP000298493">
    <property type="component" value="Unassembled WGS sequence"/>
</dbReference>
<organism evidence="3 4">
    <name type="scientific">Venturia nashicola</name>
    <dbReference type="NCBI Taxonomy" id="86259"/>
    <lineage>
        <taxon>Eukaryota</taxon>
        <taxon>Fungi</taxon>
        <taxon>Dikarya</taxon>
        <taxon>Ascomycota</taxon>
        <taxon>Pezizomycotina</taxon>
        <taxon>Dothideomycetes</taxon>
        <taxon>Pleosporomycetidae</taxon>
        <taxon>Venturiales</taxon>
        <taxon>Venturiaceae</taxon>
        <taxon>Venturia</taxon>
    </lineage>
</organism>
<dbReference type="InterPro" id="IPR002347">
    <property type="entry name" value="SDR_fam"/>
</dbReference>
<dbReference type="Pfam" id="PF13561">
    <property type="entry name" value="adh_short_C2"/>
    <property type="match status" value="1"/>
</dbReference>
<dbReference type="CDD" id="cd05233">
    <property type="entry name" value="SDR_c"/>
    <property type="match status" value="1"/>
</dbReference>
<dbReference type="STRING" id="86259.A0A4Z1PV01"/>